<dbReference type="GO" id="GO:0042128">
    <property type="term" value="P:nitrate assimilation"/>
    <property type="evidence" value="ECO:0007669"/>
    <property type="project" value="UniProtKB-KW"/>
</dbReference>
<dbReference type="Gene3D" id="1.10.10.1100">
    <property type="entry name" value="BFD-like [2Fe-2S]-binding domain"/>
    <property type="match status" value="1"/>
</dbReference>
<keyword evidence="9" id="KW-0411">Iron-sulfur</keyword>
<evidence type="ECO:0000256" key="10">
    <source>
        <dbReference type="ARBA" id="ARBA00023063"/>
    </source>
</evidence>
<dbReference type="STRING" id="375760.SAMN04488073_2255"/>
<dbReference type="CDD" id="cd02791">
    <property type="entry name" value="MopB_CT_Nitrate-R-NapA-like"/>
    <property type="match status" value="1"/>
</dbReference>
<dbReference type="GO" id="GO:1990204">
    <property type="term" value="C:oxidoreductase complex"/>
    <property type="evidence" value="ECO:0007669"/>
    <property type="project" value="UniProtKB-ARBA"/>
</dbReference>
<evidence type="ECO:0000256" key="3">
    <source>
        <dbReference type="ARBA" id="ARBA00008747"/>
    </source>
</evidence>
<dbReference type="Gene3D" id="2.40.40.20">
    <property type="match status" value="1"/>
</dbReference>
<dbReference type="InterPro" id="IPR027467">
    <property type="entry name" value="MopterinOxRdtase_cofactor_BS"/>
</dbReference>
<dbReference type="Pfam" id="PF01568">
    <property type="entry name" value="Molydop_binding"/>
    <property type="match status" value="1"/>
</dbReference>
<dbReference type="PANTHER" id="PTHR43105:SF9">
    <property type="entry name" value="NADPH-FE(3+) OXIDOREDUCTASE SUBUNIT ALPHA"/>
    <property type="match status" value="1"/>
</dbReference>
<dbReference type="Proteomes" id="UP000199290">
    <property type="component" value="Unassembled WGS sequence"/>
</dbReference>
<sequence>MTSTDHSSATVKTTCPYCGVGCGVNAKATGTEGDQTHPANRGRLCVKGSALHETLTPEGRLLKPSVRGRDTDWSTAINEVAGAIRESVDQHGPGSVAFYLSGQLLTEDYYVANKLAKGFIRTPHVDTNSRLCMSSAVAAHKRAFGGDLVPGCYEDLELADLLVIAGSNAAWAHPVLYQRMQASARPGRKVVVIDPRRTATSDLADLHLALRPGTDTILFNGLLVWLAHHGVVDKHYLDAHCDGYEDSLAAARSVAPNVDAVASLCDLPVEEVNRFYEWFSEHPRTVTAFSQGINQSSAGTDKGNAIINCHLATGRIGKPGAAPFSLTGQPNAMGGREVGGLANTLAAHMDYDSPGARDRVARFWGTDSVADGPGMKAVDLFDAVERGEIKVLWIMATNPAVSLPETDRIRQALARCPTVIVSDCVRETDTARYADILLPAAGWGEKDGTVTNSERCISRQRRFLPLPGEARPDWWIVSQVARALGHGPGFDYQGPADIFREHARLSGFENDGARFFNISGLANLTDWQYERLAPTQWPARGGEPDADAGAQRLFTDGRFATGNGRARLIPVGSRLPVRPPTEVFPLVVNTGRIRDQWHTMTRTGRSGRLLAHRPEPFIDVHPEDVRAYQLMPGGLATLTSAHGQFIGRVRVAPEQRRGEVFVPIHWNRQFTGQGLATALTDSLVDPVSGQPEAKHGRAALAEWPARWHGRLLVRRDRPRRWQADYWAHQPIAQCESWFVAGHSTVDWAEAVADWLGGAPQLVMQDAREGRFRAARIRNGQLEAVLMVDRDPNALPAMDWVAECFSLPELDEATRRGLLAARALDGDDMGNLVCSCFQVGDRQIQKAIEQGANSVEALGQALRCGTNCGSCLPEIRSLLPVITEAV</sequence>
<dbReference type="Gene3D" id="2.20.25.90">
    <property type="entry name" value="ADC-like domains"/>
    <property type="match status" value="1"/>
</dbReference>
<keyword evidence="13" id="KW-1185">Reference proteome</keyword>
<dbReference type="SUPFAM" id="SSF53706">
    <property type="entry name" value="Formate dehydrogenase/DMSO reductase, domains 1-3"/>
    <property type="match status" value="1"/>
</dbReference>
<evidence type="ECO:0000256" key="7">
    <source>
        <dbReference type="ARBA" id="ARBA00023002"/>
    </source>
</evidence>
<dbReference type="InterPro" id="IPR050123">
    <property type="entry name" value="Prok_molybdopt-oxidoreductase"/>
</dbReference>
<dbReference type="Pfam" id="PF04879">
    <property type="entry name" value="Molybdop_Fe4S4"/>
    <property type="match status" value="1"/>
</dbReference>
<name>A0A1I6H4M6_9GAMM</name>
<proteinExistence type="inferred from homology"/>
<evidence type="ECO:0000256" key="8">
    <source>
        <dbReference type="ARBA" id="ARBA00023004"/>
    </source>
</evidence>
<dbReference type="GO" id="GO:0051539">
    <property type="term" value="F:4 iron, 4 sulfur cluster binding"/>
    <property type="evidence" value="ECO:0007669"/>
    <property type="project" value="UniProtKB-KW"/>
</dbReference>
<keyword evidence="10" id="KW-0534">Nitrate assimilation</keyword>
<dbReference type="PROSITE" id="PS51669">
    <property type="entry name" value="4FE4S_MOW_BIS_MGD"/>
    <property type="match status" value="1"/>
</dbReference>
<evidence type="ECO:0000256" key="5">
    <source>
        <dbReference type="ARBA" id="ARBA00022505"/>
    </source>
</evidence>
<dbReference type="Pfam" id="PF00384">
    <property type="entry name" value="Molybdopterin"/>
    <property type="match status" value="1"/>
</dbReference>
<keyword evidence="6" id="KW-0479">Metal-binding</keyword>
<evidence type="ECO:0000256" key="4">
    <source>
        <dbReference type="ARBA" id="ARBA00022485"/>
    </source>
</evidence>
<dbReference type="GO" id="GO:0046872">
    <property type="term" value="F:metal ion binding"/>
    <property type="evidence" value="ECO:0007669"/>
    <property type="project" value="UniProtKB-KW"/>
</dbReference>
<evidence type="ECO:0000256" key="2">
    <source>
        <dbReference type="ARBA" id="ARBA00001966"/>
    </source>
</evidence>
<dbReference type="PROSITE" id="PS00551">
    <property type="entry name" value="MOLYBDOPTERIN_PROK_1"/>
    <property type="match status" value="1"/>
</dbReference>
<dbReference type="InterPro" id="IPR041854">
    <property type="entry name" value="BFD-like_2Fe2S-bd_dom_sf"/>
</dbReference>
<protein>
    <submittedName>
        <fullName evidence="12">Assimilatory nitrate reductase catalytic subunit</fullName>
    </submittedName>
</protein>
<evidence type="ECO:0000313" key="13">
    <source>
        <dbReference type="Proteomes" id="UP000199290"/>
    </source>
</evidence>
<dbReference type="InterPro" id="IPR009010">
    <property type="entry name" value="Asp_de-COase-like_dom_sf"/>
</dbReference>
<comment type="similarity">
    <text evidence="3">Belongs to the prokaryotic molybdopterin-containing oxidoreductase family. NasA/NapA/NarB subfamily.</text>
</comment>
<dbReference type="AlphaFoldDB" id="A0A1I6H4M6"/>
<keyword evidence="5" id="KW-0500">Molybdenum</keyword>
<evidence type="ECO:0000256" key="6">
    <source>
        <dbReference type="ARBA" id="ARBA00022723"/>
    </source>
</evidence>
<organism evidence="12 13">
    <name type="scientific">Marinobacter gudaonensis</name>
    <dbReference type="NCBI Taxonomy" id="375760"/>
    <lineage>
        <taxon>Bacteria</taxon>
        <taxon>Pseudomonadati</taxon>
        <taxon>Pseudomonadota</taxon>
        <taxon>Gammaproteobacteria</taxon>
        <taxon>Pseudomonadales</taxon>
        <taxon>Marinobacteraceae</taxon>
        <taxon>Marinobacter</taxon>
    </lineage>
</organism>
<accession>A0A1I6H4M6</accession>
<dbReference type="Pfam" id="PF04324">
    <property type="entry name" value="Fer2_BFD"/>
    <property type="match status" value="1"/>
</dbReference>
<dbReference type="InterPro" id="IPR006657">
    <property type="entry name" value="MoPterin_dinucl-bd_dom"/>
</dbReference>
<dbReference type="InterPro" id="IPR041957">
    <property type="entry name" value="CT_Nitrate-R-NapA-like"/>
</dbReference>
<dbReference type="GO" id="GO:0043546">
    <property type="term" value="F:molybdopterin cofactor binding"/>
    <property type="evidence" value="ECO:0007669"/>
    <property type="project" value="InterPro"/>
</dbReference>
<dbReference type="RefSeq" id="WP_091989708.1">
    <property type="nucleotide sequence ID" value="NZ_FOYV01000001.1"/>
</dbReference>
<dbReference type="GO" id="GO:0045333">
    <property type="term" value="P:cellular respiration"/>
    <property type="evidence" value="ECO:0007669"/>
    <property type="project" value="UniProtKB-ARBA"/>
</dbReference>
<dbReference type="SUPFAM" id="SSF50692">
    <property type="entry name" value="ADC-like"/>
    <property type="match status" value="1"/>
</dbReference>
<dbReference type="EMBL" id="FOYV01000001">
    <property type="protein sequence ID" value="SFR49257.1"/>
    <property type="molecule type" value="Genomic_DNA"/>
</dbReference>
<dbReference type="OrthoDB" id="9810782at2"/>
<keyword evidence="7" id="KW-0560">Oxidoreductase</keyword>
<keyword evidence="4" id="KW-0004">4Fe-4S</keyword>
<dbReference type="GO" id="GO:0016020">
    <property type="term" value="C:membrane"/>
    <property type="evidence" value="ECO:0007669"/>
    <property type="project" value="TreeGrafter"/>
</dbReference>
<evidence type="ECO:0000256" key="1">
    <source>
        <dbReference type="ARBA" id="ARBA00001942"/>
    </source>
</evidence>
<dbReference type="InterPro" id="IPR006656">
    <property type="entry name" value="Mopterin_OxRdtase"/>
</dbReference>
<reference evidence="13" key="1">
    <citation type="submission" date="2016-10" db="EMBL/GenBank/DDBJ databases">
        <authorList>
            <person name="Varghese N."/>
            <person name="Submissions S."/>
        </authorList>
    </citation>
    <scope>NUCLEOTIDE SEQUENCE [LARGE SCALE GENOMIC DNA]</scope>
    <source>
        <strain evidence="13">CGMCC 1.6294</strain>
    </source>
</reference>
<dbReference type="InterPro" id="IPR007419">
    <property type="entry name" value="BFD-like_2Fe2S-bd_dom"/>
</dbReference>
<comment type="cofactor">
    <cofactor evidence="1">
        <name>Mo-bis(molybdopterin guanine dinucleotide)</name>
        <dbReference type="ChEBI" id="CHEBI:60539"/>
    </cofactor>
</comment>
<comment type="cofactor">
    <cofactor evidence="2">
        <name>[4Fe-4S] cluster</name>
        <dbReference type="ChEBI" id="CHEBI:49883"/>
    </cofactor>
</comment>
<evidence type="ECO:0000256" key="9">
    <source>
        <dbReference type="ARBA" id="ARBA00023014"/>
    </source>
</evidence>
<dbReference type="Gene3D" id="3.40.50.740">
    <property type="match status" value="1"/>
</dbReference>
<evidence type="ECO:0000313" key="12">
    <source>
        <dbReference type="EMBL" id="SFR49257.1"/>
    </source>
</evidence>
<dbReference type="CDD" id="cd02754">
    <property type="entry name" value="MopB_Nitrate-R-NapA-like"/>
    <property type="match status" value="1"/>
</dbReference>
<feature type="domain" description="4Fe-4S Mo/W bis-MGD-type" evidence="11">
    <location>
        <begin position="8"/>
        <end position="70"/>
    </location>
</feature>
<dbReference type="GO" id="GO:0016491">
    <property type="term" value="F:oxidoreductase activity"/>
    <property type="evidence" value="ECO:0007669"/>
    <property type="project" value="UniProtKB-KW"/>
</dbReference>
<dbReference type="Gene3D" id="3.40.228.10">
    <property type="entry name" value="Dimethylsulfoxide Reductase, domain 2"/>
    <property type="match status" value="1"/>
</dbReference>
<dbReference type="SMART" id="SM00926">
    <property type="entry name" value="Molybdop_Fe4S4"/>
    <property type="match status" value="1"/>
</dbReference>
<gene>
    <name evidence="12" type="ORF">SAMN04488073_2255</name>
</gene>
<dbReference type="InterPro" id="IPR006963">
    <property type="entry name" value="Mopterin_OxRdtase_4Fe-4S_dom"/>
</dbReference>
<evidence type="ECO:0000259" key="11">
    <source>
        <dbReference type="PROSITE" id="PS51669"/>
    </source>
</evidence>
<dbReference type="PANTHER" id="PTHR43105">
    <property type="entry name" value="RESPIRATORY NITRATE REDUCTASE"/>
    <property type="match status" value="1"/>
</dbReference>
<keyword evidence="8" id="KW-0408">Iron</keyword>